<name>A0AAE9UL11_STRDY</name>
<organism evidence="2 3">
    <name type="scientific">Streptococcus dysgalactiae</name>
    <dbReference type="NCBI Taxonomy" id="1334"/>
    <lineage>
        <taxon>Bacteria</taxon>
        <taxon>Bacillati</taxon>
        <taxon>Bacillota</taxon>
        <taxon>Bacilli</taxon>
        <taxon>Lactobacillales</taxon>
        <taxon>Streptococcaceae</taxon>
        <taxon>Streptococcus</taxon>
    </lineage>
</organism>
<dbReference type="Gene3D" id="3.10.20.890">
    <property type="match status" value="1"/>
</dbReference>
<accession>A0AAE9UL11</accession>
<sequence length="290" mass="31903">MMMLKDVNVGMSRLLVRGAVALVVGIGFSVATDSVSASSRGFGIGYREEKTQMFSSDQPYQVVLYRGEANTVRFTYTNQMYLMKDIRIALDGSGKSLTAQTVPGMGHVYEGFQTSARGIFTMSGVPESTVPVANPNAQTKYTRYFKVIDDMHNTMYKGTVFLVQPQAWKYTMKSIDQLVVDDLNHIGADDIERMTALIKTAGALLTTGGSGSLPDNIKVSINPRGGQATIIYGDGSTDIIPPAVLWKKRLEKDNVEEGLTTSPKIVHDVRDSEQEEGDYDDEEQTEEPIF</sequence>
<evidence type="ECO:0000256" key="1">
    <source>
        <dbReference type="SAM" id="MobiDB-lite"/>
    </source>
</evidence>
<feature type="compositionally biased region" description="Acidic residues" evidence="1">
    <location>
        <begin position="273"/>
        <end position="290"/>
    </location>
</feature>
<dbReference type="EMBL" id="CP095081">
    <property type="protein sequence ID" value="WAI92550.1"/>
    <property type="molecule type" value="Genomic_DNA"/>
</dbReference>
<feature type="region of interest" description="Disordered" evidence="1">
    <location>
        <begin position="257"/>
        <end position="290"/>
    </location>
</feature>
<evidence type="ECO:0000313" key="3">
    <source>
        <dbReference type="Proteomes" id="UP001164948"/>
    </source>
</evidence>
<evidence type="ECO:0000313" key="2">
    <source>
        <dbReference type="EMBL" id="WAI92550.1"/>
    </source>
</evidence>
<gene>
    <name evidence="2" type="ORF">MP619_08585</name>
</gene>
<dbReference type="AlphaFoldDB" id="A0AAE9UL11"/>
<dbReference type="Proteomes" id="UP001164948">
    <property type="component" value="Chromosome"/>
</dbReference>
<reference evidence="2" key="1">
    <citation type="submission" date="2022-03" db="EMBL/GenBank/DDBJ databases">
        <title>Characterization and genomic analysis of a Streptococcus dysgalactiae associated with cultured channel catfish mortalities in China.</title>
        <authorList>
            <person name="Wang J."/>
            <person name="Geng Y."/>
        </authorList>
    </citation>
    <scope>NUCLEOTIDE SEQUENCE</scope>
    <source>
        <strain evidence="2">WJ001</strain>
    </source>
</reference>
<proteinExistence type="predicted"/>
<protein>
    <submittedName>
        <fullName evidence="2">Uncharacterized protein</fullName>
    </submittedName>
</protein>